<organism evidence="2 3">
    <name type="scientific">Canna indica</name>
    <name type="common">Indian-shot</name>
    <dbReference type="NCBI Taxonomy" id="4628"/>
    <lineage>
        <taxon>Eukaryota</taxon>
        <taxon>Viridiplantae</taxon>
        <taxon>Streptophyta</taxon>
        <taxon>Embryophyta</taxon>
        <taxon>Tracheophyta</taxon>
        <taxon>Spermatophyta</taxon>
        <taxon>Magnoliopsida</taxon>
        <taxon>Liliopsida</taxon>
        <taxon>Zingiberales</taxon>
        <taxon>Cannaceae</taxon>
        <taxon>Canna</taxon>
    </lineage>
</organism>
<accession>A0AAQ3KCX8</accession>
<evidence type="ECO:0000313" key="3">
    <source>
        <dbReference type="Proteomes" id="UP001327560"/>
    </source>
</evidence>
<proteinExistence type="predicted"/>
<protein>
    <recommendedName>
        <fullName evidence="4">DUF4378 domain-containing protein</fullName>
    </recommendedName>
</protein>
<dbReference type="Proteomes" id="UP001327560">
    <property type="component" value="Chromosome 4"/>
</dbReference>
<feature type="compositionally biased region" description="Low complexity" evidence="1">
    <location>
        <begin position="155"/>
        <end position="172"/>
    </location>
</feature>
<evidence type="ECO:0000313" key="2">
    <source>
        <dbReference type="EMBL" id="WOL05704.1"/>
    </source>
</evidence>
<feature type="region of interest" description="Disordered" evidence="1">
    <location>
        <begin position="196"/>
        <end position="279"/>
    </location>
</feature>
<feature type="compositionally biased region" description="Basic and acidic residues" evidence="1">
    <location>
        <begin position="196"/>
        <end position="208"/>
    </location>
</feature>
<name>A0AAQ3KCX8_9LILI</name>
<feature type="region of interest" description="Disordered" evidence="1">
    <location>
        <begin position="116"/>
        <end position="175"/>
    </location>
</feature>
<evidence type="ECO:0000256" key="1">
    <source>
        <dbReference type="SAM" id="MobiDB-lite"/>
    </source>
</evidence>
<feature type="compositionally biased region" description="Acidic residues" evidence="1">
    <location>
        <begin position="252"/>
        <end position="270"/>
    </location>
</feature>
<keyword evidence="3" id="KW-1185">Reference proteome</keyword>
<dbReference type="PANTHER" id="PTHR33623">
    <property type="entry name" value="OS04G0572500 PROTEIN"/>
    <property type="match status" value="1"/>
</dbReference>
<gene>
    <name evidence="2" type="ORF">Cni_G14433</name>
</gene>
<feature type="compositionally biased region" description="Basic and acidic residues" evidence="1">
    <location>
        <begin position="224"/>
        <end position="237"/>
    </location>
</feature>
<dbReference type="PANTHER" id="PTHR33623:SF4">
    <property type="entry name" value="DUF4378 DOMAIN-CONTAINING PROTEIN"/>
    <property type="match status" value="1"/>
</dbReference>
<feature type="compositionally biased region" description="Basic and acidic residues" evidence="1">
    <location>
        <begin position="116"/>
        <end position="150"/>
    </location>
</feature>
<evidence type="ECO:0008006" key="4">
    <source>
        <dbReference type="Google" id="ProtNLM"/>
    </source>
</evidence>
<reference evidence="2 3" key="1">
    <citation type="submission" date="2023-10" db="EMBL/GenBank/DDBJ databases">
        <title>Chromosome-scale genome assembly provides insights into flower coloration mechanisms of Canna indica.</title>
        <authorList>
            <person name="Li C."/>
        </authorList>
    </citation>
    <scope>NUCLEOTIDE SEQUENCE [LARGE SCALE GENOMIC DNA]</scope>
    <source>
        <tissue evidence="2">Flower</tissue>
    </source>
</reference>
<dbReference type="EMBL" id="CP136893">
    <property type="protein sequence ID" value="WOL05704.1"/>
    <property type="molecule type" value="Genomic_DNA"/>
</dbReference>
<dbReference type="AlphaFoldDB" id="A0AAQ3KCX8"/>
<sequence length="437" mass="48489">MAQKPLLLKDYLELDWNVEPCGAGFHCVPRRADEPAATIRCLLEEELRGGIGGWKRKLPRKRSMRALTKISTVLNAVKLLPFAATASSSESHRSWPEGLSSRSFSMRLRGRFWGKKGKEEEEKENRVRAKDMAPRKSFEEEKTIDERRPLDVPPSVLSSCSSRSKSASVSDVLPSSATSSDIFIDISVAATAGDIKKDSPWATPDHRPGGPSNVGEDAEASAAVDRREESPECHSSSEENEQLSPVSVMDFPSEEEEEEEEDGDDDDTDEATSSPSFDRSLAKLERTKVQLLQKIRRFECLADLDLSESDADGGEEDEEETDEGALQGRTAWGLLGELKATSHVGVNGICEKLLIDFFDHELSCSDGAQLLDTARVWMEGRGCGDLCDYDGEATMREMERDGRWRSRFEAEEEEVGAKVELLLLGSLMEEMVAEFVQ</sequence>